<organism evidence="1 2">
    <name type="scientific">Georgenia subflava</name>
    <dbReference type="NCBI Taxonomy" id="1622177"/>
    <lineage>
        <taxon>Bacteria</taxon>
        <taxon>Bacillati</taxon>
        <taxon>Actinomycetota</taxon>
        <taxon>Actinomycetes</taxon>
        <taxon>Micrococcales</taxon>
        <taxon>Bogoriellaceae</taxon>
        <taxon>Georgenia</taxon>
    </lineage>
</organism>
<proteinExistence type="predicted"/>
<comment type="caution">
    <text evidence="1">The sequence shown here is derived from an EMBL/GenBank/DDBJ whole genome shotgun (WGS) entry which is preliminary data.</text>
</comment>
<dbReference type="RefSeq" id="WP_152195182.1">
    <property type="nucleotide sequence ID" value="NZ_VUKD01000003.1"/>
</dbReference>
<dbReference type="OrthoDB" id="4726228at2"/>
<dbReference type="AlphaFoldDB" id="A0A6N7EGF4"/>
<keyword evidence="2" id="KW-1185">Reference proteome</keyword>
<sequence length="176" mass="19062">MMTAPEVERPGDRVTELFRTWARDSALGLSSLSPAMAAAATSVSPQLARAAQATENVWRQIGQEFGLLTSTEAAEHMGYGSNRTWASAQRKAGRLLGVRRGGAYRYPGFQLDAALVPSISELVGIARQHDWSDESVVLWLCSPSGWMPGGGRPVDSLHQEPRSVIDAARSAMAPRW</sequence>
<protein>
    <recommendedName>
        <fullName evidence="3">DNA-binding protein</fullName>
    </recommendedName>
</protein>
<evidence type="ECO:0008006" key="3">
    <source>
        <dbReference type="Google" id="ProtNLM"/>
    </source>
</evidence>
<dbReference type="Proteomes" id="UP000437709">
    <property type="component" value="Unassembled WGS sequence"/>
</dbReference>
<evidence type="ECO:0000313" key="1">
    <source>
        <dbReference type="EMBL" id="MPV35735.1"/>
    </source>
</evidence>
<reference evidence="1 2" key="1">
    <citation type="submission" date="2019-10" db="EMBL/GenBank/DDBJ databases">
        <title>Georgenia wutianyii sp. nov. and Georgenia yuyongxinii sp. nov. isolated from plateau pika (Ochotona curzoniae) in the Qinghai-Tibet plateau of China.</title>
        <authorList>
            <person name="Tian Z."/>
        </authorList>
    </citation>
    <scope>NUCLEOTIDE SEQUENCE [LARGE SCALE GENOMIC DNA]</scope>
    <source>
        <strain evidence="1 2">JCM 19765</strain>
    </source>
</reference>
<evidence type="ECO:0000313" key="2">
    <source>
        <dbReference type="Proteomes" id="UP000437709"/>
    </source>
</evidence>
<gene>
    <name evidence="1" type="ORF">GB881_01500</name>
</gene>
<name>A0A6N7EGF4_9MICO</name>
<dbReference type="EMBL" id="WHPC01000003">
    <property type="protein sequence ID" value="MPV35735.1"/>
    <property type="molecule type" value="Genomic_DNA"/>
</dbReference>
<accession>A0A6N7EGF4</accession>